<evidence type="ECO:0000313" key="4">
    <source>
        <dbReference type="EMBL" id="MCF3940653.1"/>
    </source>
</evidence>
<accession>A0ABS9DS67</accession>
<feature type="region of interest" description="Disordered" evidence="1">
    <location>
        <begin position="43"/>
        <end position="110"/>
    </location>
</feature>
<dbReference type="RefSeq" id="WP_235725398.1">
    <property type="nucleotide sequence ID" value="NZ_JAKGCU010000024.1"/>
</dbReference>
<reference evidence="4" key="1">
    <citation type="submission" date="2022-01" db="EMBL/GenBank/DDBJ databases">
        <title>Gordonia xiamenensis sp. nov., isolated from surface seawater in Xiamen.</title>
        <authorList>
            <person name="He Y.F."/>
        </authorList>
    </citation>
    <scope>NUCLEOTIDE SEQUENCE</scope>
    <source>
        <strain evidence="4">GW1C4-4</strain>
    </source>
</reference>
<comment type="caution">
    <text evidence="4">The sequence shown here is derived from an EMBL/GenBank/DDBJ whole genome shotgun (WGS) entry which is preliminary data.</text>
</comment>
<sequence length="282" mass="29274">MSDNKSVFPTSDPAPMPRRGWIIAAVVVVVVVVATAVVLVLNRGDSSTSDGPPVTAPTASAPASASTPDGGSGFTGTTVDKLGHPVQLPANPAGELLPQNARTPTDRNDAPAGLIWEKLYDLPVVPFSTSDGPSTITDGIPQGWSRTPQGAALAGISILALLLGAPDEPSMTVENTLVSGDPQVIRNEVSSSRPVRQVALDNPELAGGTMQGVTVTRFSPSFATVRVAAGPVYTDDHPSGAYAVSTLNLTWDEGTWKLIITTESPGRPEYRDSIAGMTPWVD</sequence>
<keyword evidence="2" id="KW-0472">Membrane</keyword>
<dbReference type="InterPro" id="IPR058488">
    <property type="entry name" value="DUF8175"/>
</dbReference>
<keyword evidence="2" id="KW-0812">Transmembrane</keyword>
<feature type="transmembrane region" description="Helical" evidence="2">
    <location>
        <begin position="20"/>
        <end position="41"/>
    </location>
</feature>
<proteinExistence type="predicted"/>
<dbReference type="EMBL" id="JAKGCU010000024">
    <property type="protein sequence ID" value="MCF3940653.1"/>
    <property type="molecule type" value="Genomic_DNA"/>
</dbReference>
<evidence type="ECO:0000313" key="5">
    <source>
        <dbReference type="Proteomes" id="UP001108089"/>
    </source>
</evidence>
<name>A0ABS9DS67_9ACTN</name>
<gene>
    <name evidence="4" type="ORF">L1892_19980</name>
</gene>
<protein>
    <recommendedName>
        <fullName evidence="3">DUF8175 domain-containing protein</fullName>
    </recommendedName>
</protein>
<dbReference type="Proteomes" id="UP001108089">
    <property type="component" value="Unassembled WGS sequence"/>
</dbReference>
<evidence type="ECO:0000259" key="3">
    <source>
        <dbReference type="Pfam" id="PF26526"/>
    </source>
</evidence>
<feature type="compositionally biased region" description="Low complexity" evidence="1">
    <location>
        <begin position="52"/>
        <end position="68"/>
    </location>
</feature>
<organism evidence="4 5">
    <name type="scientific">Gordonia tangerina</name>
    <dbReference type="NCBI Taxonomy" id="2911060"/>
    <lineage>
        <taxon>Bacteria</taxon>
        <taxon>Bacillati</taxon>
        <taxon>Actinomycetota</taxon>
        <taxon>Actinomycetes</taxon>
        <taxon>Mycobacteriales</taxon>
        <taxon>Gordoniaceae</taxon>
        <taxon>Gordonia</taxon>
    </lineage>
</organism>
<feature type="domain" description="DUF8175" evidence="3">
    <location>
        <begin position="87"/>
        <end position="279"/>
    </location>
</feature>
<keyword evidence="5" id="KW-1185">Reference proteome</keyword>
<dbReference type="Pfam" id="PF26526">
    <property type="entry name" value="DUF8175"/>
    <property type="match status" value="1"/>
</dbReference>
<evidence type="ECO:0000256" key="1">
    <source>
        <dbReference type="SAM" id="MobiDB-lite"/>
    </source>
</evidence>
<keyword evidence="2" id="KW-1133">Transmembrane helix</keyword>
<evidence type="ECO:0000256" key="2">
    <source>
        <dbReference type="SAM" id="Phobius"/>
    </source>
</evidence>